<dbReference type="Proteomes" id="UP001139981">
    <property type="component" value="Unassembled WGS sequence"/>
</dbReference>
<protein>
    <submittedName>
        <fullName evidence="1">Uncharacterized protein</fullName>
    </submittedName>
</protein>
<dbReference type="EMBL" id="JANBVB010000675">
    <property type="protein sequence ID" value="KAJ2892704.1"/>
    <property type="molecule type" value="Genomic_DNA"/>
</dbReference>
<keyword evidence="2" id="KW-1185">Reference proteome</keyword>
<comment type="caution">
    <text evidence="1">The sequence shown here is derived from an EMBL/GenBank/DDBJ whole genome shotgun (WGS) entry which is preliminary data.</text>
</comment>
<sequence>MPLARAASRRLLATEADPIETKPERRVRKGFADRMKGGPEFGDFISGMKEPLTPVQAMEKASEAEQSRIPGTSRLPRWLKTDIPMGGNVTKIRKTLRELKLHTVCEEARCPNMSECWGGGKHGTATATIMIMGDTCTRGCRFCSVKTSKAPAALDAAEPENVATALAAWGLDYVVLTSVDRDDLPDFGSAHFASTVRNIRERAPQMMIECLTPDFLGRPELIEPVALSGLDVYAHNIETVEALQRSVRDHRANYKQSMFVLAHVKKTKPTLLTKSSIMLGVGETDAEVLQTMKDLRAVGVDIVTLGQYMRPTKRHMKVHEYVTPEKFKHWEQVGNDLGFLYTASGPLVRSSYKAGEFFISEILRKRSAVAAAAAVAASSGVETAVGGAVPTKNLRDIAATIATEERRKAAAAAATT</sequence>
<name>A0ACC1M378_9FUNG</name>
<organism evidence="1 2">
    <name type="scientific">Coemansia aciculifera</name>
    <dbReference type="NCBI Taxonomy" id="417176"/>
    <lineage>
        <taxon>Eukaryota</taxon>
        <taxon>Fungi</taxon>
        <taxon>Fungi incertae sedis</taxon>
        <taxon>Zoopagomycota</taxon>
        <taxon>Kickxellomycotina</taxon>
        <taxon>Kickxellomycetes</taxon>
        <taxon>Kickxellales</taxon>
        <taxon>Kickxellaceae</taxon>
        <taxon>Coemansia</taxon>
    </lineage>
</organism>
<evidence type="ECO:0000313" key="2">
    <source>
        <dbReference type="Proteomes" id="UP001139981"/>
    </source>
</evidence>
<accession>A0ACC1M378</accession>
<evidence type="ECO:0000313" key="1">
    <source>
        <dbReference type="EMBL" id="KAJ2892704.1"/>
    </source>
</evidence>
<reference evidence="1" key="1">
    <citation type="submission" date="2022-07" db="EMBL/GenBank/DDBJ databases">
        <title>Phylogenomic reconstructions and comparative analyses of Kickxellomycotina fungi.</title>
        <authorList>
            <person name="Reynolds N.K."/>
            <person name="Stajich J.E."/>
            <person name="Barry K."/>
            <person name="Grigoriev I.V."/>
            <person name="Crous P."/>
            <person name="Smith M.E."/>
        </authorList>
    </citation>
    <scope>NUCLEOTIDE SEQUENCE</scope>
    <source>
        <strain evidence="1">CBS 190363</strain>
    </source>
</reference>
<gene>
    <name evidence="1" type="ORF">IWW38_003117</name>
</gene>
<proteinExistence type="predicted"/>